<dbReference type="Proteomes" id="UP000297647">
    <property type="component" value="Unassembled WGS sequence"/>
</dbReference>
<dbReference type="AlphaFoldDB" id="A0A4Y9QSN9"/>
<name>A0A4Y9QSN9_9BACT</name>
<sequence>MRYFNLLFRSFSGLLLAILILFSFPAFAQGDLFDSDEIIDVKMQFSVKDIRKDTNDSTFVDEVIWLKDSEGNWEEIPVELRVRGNFRLTNCYYPPLRMKIKKKNREGTIFEENKSLKVVFPCSRAKNADSYVAKEFMAYQIFEEVSEYTFQTRMMRITFINEDDRKEEEIELLGFLLEDDDDVADRFDGEILEGKKILGSLMEPLPSVRHDYFQMLIGNTDFSSLFRHNSKILLLPEERLIPLAYDFDMTGLVNPPYAQVSNLVDIEKVTDRLYRGFCREREFFEEVRAEFLEKEGRIMEIASDYESYLSPAEYRETSRFLGDFFDILRNDKAFENQIVSACRSY</sequence>
<organism evidence="2 3">
    <name type="scientific">Algoriphagus kandeliae</name>
    <dbReference type="NCBI Taxonomy" id="2562278"/>
    <lineage>
        <taxon>Bacteria</taxon>
        <taxon>Pseudomonadati</taxon>
        <taxon>Bacteroidota</taxon>
        <taxon>Cytophagia</taxon>
        <taxon>Cytophagales</taxon>
        <taxon>Cyclobacteriaceae</taxon>
        <taxon>Algoriphagus</taxon>
    </lineage>
</organism>
<evidence type="ECO:0000313" key="3">
    <source>
        <dbReference type="Proteomes" id="UP000297647"/>
    </source>
</evidence>
<evidence type="ECO:0000313" key="2">
    <source>
        <dbReference type="EMBL" id="TFV94176.1"/>
    </source>
</evidence>
<feature type="chain" id="PRO_5021376324" evidence="1">
    <location>
        <begin position="29"/>
        <end position="345"/>
    </location>
</feature>
<gene>
    <name evidence="2" type="ORF">E4S40_09050</name>
</gene>
<dbReference type="EMBL" id="SPSB01000003">
    <property type="protein sequence ID" value="TFV94176.1"/>
    <property type="molecule type" value="Genomic_DNA"/>
</dbReference>
<dbReference type="RefSeq" id="WP_135073257.1">
    <property type="nucleotide sequence ID" value="NZ_SPSB01000003.1"/>
</dbReference>
<reference evidence="2 3" key="1">
    <citation type="submission" date="2019-03" db="EMBL/GenBank/DDBJ databases">
        <title>Algoriphagus sp. nov, a new strain isolated from root system soil of mangrove plant Kandelia.</title>
        <authorList>
            <person name="Yin Q."/>
            <person name="Wang K."/>
            <person name="Song Z."/>
        </authorList>
    </citation>
    <scope>NUCLEOTIDE SEQUENCE [LARGE SCALE GENOMIC DNA]</scope>
    <source>
        <strain evidence="2 3">XY-J91</strain>
    </source>
</reference>
<evidence type="ECO:0000256" key="1">
    <source>
        <dbReference type="SAM" id="SignalP"/>
    </source>
</evidence>
<accession>A0A4Y9QSN9</accession>
<comment type="caution">
    <text evidence="2">The sequence shown here is derived from an EMBL/GenBank/DDBJ whole genome shotgun (WGS) entry which is preliminary data.</text>
</comment>
<dbReference type="OrthoDB" id="662693at2"/>
<protein>
    <submittedName>
        <fullName evidence="2">Uncharacterized protein</fullName>
    </submittedName>
</protein>
<keyword evidence="3" id="KW-1185">Reference proteome</keyword>
<feature type="signal peptide" evidence="1">
    <location>
        <begin position="1"/>
        <end position="28"/>
    </location>
</feature>
<proteinExistence type="predicted"/>
<keyword evidence="1" id="KW-0732">Signal</keyword>